<keyword evidence="8 10" id="KW-0414">Isoprene biosynthesis</keyword>
<dbReference type="Gene3D" id="3.90.79.10">
    <property type="entry name" value="Nucleoside Triphosphate Pyrophosphohydrolase"/>
    <property type="match status" value="1"/>
</dbReference>
<evidence type="ECO:0000256" key="9">
    <source>
        <dbReference type="ARBA" id="ARBA00023235"/>
    </source>
</evidence>
<feature type="domain" description="Nudix hydrolase" evidence="11">
    <location>
        <begin position="33"/>
        <end position="171"/>
    </location>
</feature>
<protein>
    <recommendedName>
        <fullName evidence="3 10">Isopentenyl-diphosphate Delta-isomerase</fullName>
        <shortName evidence="10">IPP isomerase</shortName>
        <ecNumber evidence="3 10">5.3.3.2</ecNumber>
    </recommendedName>
    <alternativeName>
        <fullName evidence="10">IPP:DMAPP isomerase</fullName>
    </alternativeName>
    <alternativeName>
        <fullName evidence="10">Isopentenyl pyrophosphate isomerase</fullName>
    </alternativeName>
</protein>
<dbReference type="Proteomes" id="UP000887023">
    <property type="component" value="Chromosome"/>
</dbReference>
<evidence type="ECO:0000256" key="1">
    <source>
        <dbReference type="ARBA" id="ARBA00004826"/>
    </source>
</evidence>
<dbReference type="PROSITE" id="PS51462">
    <property type="entry name" value="NUDIX"/>
    <property type="match status" value="1"/>
</dbReference>
<evidence type="ECO:0000256" key="8">
    <source>
        <dbReference type="ARBA" id="ARBA00023229"/>
    </source>
</evidence>
<comment type="catalytic activity">
    <reaction evidence="10">
        <text>isopentenyl diphosphate = dimethylallyl diphosphate</text>
        <dbReference type="Rhea" id="RHEA:23284"/>
        <dbReference type="ChEBI" id="CHEBI:57623"/>
        <dbReference type="ChEBI" id="CHEBI:128769"/>
        <dbReference type="EC" id="5.3.3.2"/>
    </reaction>
</comment>
<evidence type="ECO:0000313" key="13">
    <source>
        <dbReference type="Proteomes" id="UP000887023"/>
    </source>
</evidence>
<comment type="cofactor">
    <cofactor evidence="10">
        <name>Mn(2+)</name>
        <dbReference type="ChEBI" id="CHEBI:29035"/>
    </cofactor>
    <text evidence="10">Binds 1 Mn(2+) ion per subunit.</text>
</comment>
<dbReference type="GO" id="GO:0004452">
    <property type="term" value="F:isopentenyl-diphosphate delta-isomerase activity"/>
    <property type="evidence" value="ECO:0007669"/>
    <property type="project" value="UniProtKB-EC"/>
</dbReference>
<evidence type="ECO:0000313" key="12">
    <source>
        <dbReference type="EMBL" id="QXQ15178.1"/>
    </source>
</evidence>
<dbReference type="RefSeq" id="WP_066471741.1">
    <property type="nucleotide sequence ID" value="NZ_CBCRUZ010000019.1"/>
</dbReference>
<keyword evidence="9 10" id="KW-0413">Isomerase</keyword>
<dbReference type="NCBIfam" id="TIGR02150">
    <property type="entry name" value="IPP_isom_1"/>
    <property type="match status" value="1"/>
</dbReference>
<dbReference type="PIRSF" id="PIRSF018427">
    <property type="entry name" value="Isopntndiph_ism"/>
    <property type="match status" value="1"/>
</dbReference>
<dbReference type="SUPFAM" id="SSF55811">
    <property type="entry name" value="Nudix"/>
    <property type="match status" value="1"/>
</dbReference>
<feature type="binding site" evidence="10">
    <location>
        <position position="122"/>
    </location>
    <ligand>
        <name>Mn(2+)</name>
        <dbReference type="ChEBI" id="CHEBI:29035"/>
    </ligand>
</feature>
<evidence type="ECO:0000256" key="3">
    <source>
        <dbReference type="ARBA" id="ARBA00012057"/>
    </source>
</evidence>
<dbReference type="HAMAP" id="MF_00202">
    <property type="entry name" value="Idi"/>
    <property type="match status" value="1"/>
</dbReference>
<feature type="binding site" evidence="10">
    <location>
        <position position="28"/>
    </location>
    <ligand>
        <name>Mn(2+)</name>
        <dbReference type="ChEBI" id="CHEBI:29035"/>
    </ligand>
</feature>
<evidence type="ECO:0000256" key="5">
    <source>
        <dbReference type="ARBA" id="ARBA00022723"/>
    </source>
</evidence>
<comment type="similarity">
    <text evidence="2 10">Belongs to the IPP isomerase type 1 family.</text>
</comment>
<sequence>MRDREQLPVELVDTDGNATGDCSVAEAHRPPGRRHRAFSVWLTDPTGRLLLQQRAAGKTRFAGRWSNTCCGHPAPGEPVIAAATRRLADELGVAPTMITPVTESGIYRYRAVDASNAYVEDEWDHVVVGRLLSGVPRPDPAEVARIDWVLPTQLRRAVDAAPEEYTPWLLGVLDVASTPD</sequence>
<keyword evidence="5 10" id="KW-0479">Metal-binding</keyword>
<keyword evidence="13" id="KW-1185">Reference proteome</keyword>
<comment type="function">
    <text evidence="10">Catalyzes the 1,3-allylic rearrangement of the homoallylic substrate isopentenyl (IPP) to its highly electrophilic allylic isomer, dimethylallyl diphosphate (DMAPP).</text>
</comment>
<evidence type="ECO:0000256" key="2">
    <source>
        <dbReference type="ARBA" id="ARBA00007579"/>
    </source>
</evidence>
<dbReference type="NCBIfam" id="NF002995">
    <property type="entry name" value="PRK03759.1"/>
    <property type="match status" value="1"/>
</dbReference>
<keyword evidence="6 10" id="KW-0460">Magnesium</keyword>
<evidence type="ECO:0000256" key="6">
    <source>
        <dbReference type="ARBA" id="ARBA00022842"/>
    </source>
</evidence>
<feature type="binding site" evidence="10">
    <location>
        <position position="120"/>
    </location>
    <ligand>
        <name>Mn(2+)</name>
        <dbReference type="ChEBI" id="CHEBI:29035"/>
    </ligand>
</feature>
<comment type="cofactor">
    <cofactor evidence="10">
        <name>Mg(2+)</name>
        <dbReference type="ChEBI" id="CHEBI:18420"/>
    </cofactor>
    <text evidence="10">Binds 1 Mg(2+) ion per subunit. The magnesium ion binds only when substrate is bound.</text>
</comment>
<feature type="binding site" evidence="10">
    <location>
        <position position="90"/>
    </location>
    <ligand>
        <name>Mg(2+)</name>
        <dbReference type="ChEBI" id="CHEBI:18420"/>
    </ligand>
</feature>
<evidence type="ECO:0000256" key="4">
    <source>
        <dbReference type="ARBA" id="ARBA00022490"/>
    </source>
</evidence>
<dbReference type="EMBL" id="CP079105">
    <property type="protein sequence ID" value="QXQ15178.1"/>
    <property type="molecule type" value="Genomic_DNA"/>
</dbReference>
<keyword evidence="7 10" id="KW-0464">Manganese</keyword>
<dbReference type="PANTHER" id="PTHR10885">
    <property type="entry name" value="ISOPENTENYL-DIPHOSPHATE DELTA-ISOMERASE"/>
    <property type="match status" value="1"/>
</dbReference>
<feature type="active site" evidence="10">
    <location>
        <position position="122"/>
    </location>
</feature>
<dbReference type="InterPro" id="IPR056375">
    <property type="entry name" value="Idi_bact"/>
</dbReference>
<gene>
    <name evidence="10 12" type="primary">idi</name>
    <name evidence="12" type="ORF">KV203_07515</name>
</gene>
<dbReference type="InterPro" id="IPR011876">
    <property type="entry name" value="IsopentenylPP_isomerase_typ1"/>
</dbReference>
<name>A0ABX8SBM0_9ACTN</name>
<evidence type="ECO:0000256" key="7">
    <source>
        <dbReference type="ARBA" id="ARBA00023211"/>
    </source>
</evidence>
<feature type="active site" evidence="10">
    <location>
        <position position="70"/>
    </location>
</feature>
<proteinExistence type="inferred from homology"/>
<dbReference type="InterPro" id="IPR015797">
    <property type="entry name" value="NUDIX_hydrolase-like_dom_sf"/>
</dbReference>
<organism evidence="12 13">
    <name type="scientific">Skermania pinensis</name>
    <dbReference type="NCBI Taxonomy" id="39122"/>
    <lineage>
        <taxon>Bacteria</taxon>
        <taxon>Bacillati</taxon>
        <taxon>Actinomycetota</taxon>
        <taxon>Actinomycetes</taxon>
        <taxon>Mycobacteriales</taxon>
        <taxon>Gordoniaceae</taxon>
        <taxon>Skermania</taxon>
    </lineage>
</organism>
<feature type="binding site" evidence="10">
    <location>
        <position position="72"/>
    </location>
    <ligand>
        <name>Mn(2+)</name>
        <dbReference type="ChEBI" id="CHEBI:29035"/>
    </ligand>
</feature>
<keyword evidence="4 10" id="KW-0963">Cytoplasm</keyword>
<dbReference type="CDD" id="cd02885">
    <property type="entry name" value="NUDIX_IPP_Isomerase"/>
    <property type="match status" value="1"/>
</dbReference>
<dbReference type="InterPro" id="IPR000086">
    <property type="entry name" value="NUDIX_hydrolase_dom"/>
</dbReference>
<dbReference type="PANTHER" id="PTHR10885:SF0">
    <property type="entry name" value="ISOPENTENYL-DIPHOSPHATE DELTA-ISOMERASE"/>
    <property type="match status" value="1"/>
</dbReference>
<comment type="pathway">
    <text evidence="1 10">Isoprenoid biosynthesis; dimethylallyl diphosphate biosynthesis; dimethylallyl diphosphate from isopentenyl diphosphate: step 1/1.</text>
</comment>
<evidence type="ECO:0000256" key="10">
    <source>
        <dbReference type="HAMAP-Rule" id="MF_00202"/>
    </source>
</evidence>
<comment type="subcellular location">
    <subcellularLocation>
        <location evidence="10">Cytoplasm</location>
    </subcellularLocation>
</comment>
<feature type="binding site" evidence="10">
    <location>
        <position position="35"/>
    </location>
    <ligand>
        <name>Mn(2+)</name>
        <dbReference type="ChEBI" id="CHEBI:29035"/>
    </ligand>
</feature>
<dbReference type="EC" id="5.3.3.2" evidence="3 10"/>
<reference evidence="12" key="1">
    <citation type="submission" date="2021-07" db="EMBL/GenBank/DDBJ databases">
        <title>Candidatus Kaistella beijingensis sp. nov. isolated from a municipal wastewater treatment plant is involved in sludge foaming.</title>
        <authorList>
            <person name="Song Y."/>
            <person name="Liu S.-J."/>
        </authorList>
    </citation>
    <scope>NUCLEOTIDE SEQUENCE</scope>
    <source>
        <strain evidence="12">DSM 43998</strain>
    </source>
</reference>
<evidence type="ECO:0000259" key="11">
    <source>
        <dbReference type="PROSITE" id="PS51462"/>
    </source>
</evidence>
<dbReference type="Pfam" id="PF00293">
    <property type="entry name" value="NUDIX"/>
    <property type="match status" value="1"/>
</dbReference>
<accession>A0ABX8SBM0</accession>